<evidence type="ECO:0000256" key="1">
    <source>
        <dbReference type="PROSITE-ProRule" id="PRU00169"/>
    </source>
</evidence>
<dbReference type="InterPro" id="IPR001633">
    <property type="entry name" value="EAL_dom"/>
</dbReference>
<name>A0A6V8MTL0_9BACT</name>
<dbReference type="EMBL" id="BLXY01000002">
    <property type="protein sequence ID" value="GFO63224.1"/>
    <property type="molecule type" value="Genomic_DNA"/>
</dbReference>
<keyword evidence="10" id="KW-1185">Reference proteome</keyword>
<dbReference type="InterPro" id="IPR029787">
    <property type="entry name" value="Nucleotide_cyclase"/>
</dbReference>
<dbReference type="InterPro" id="IPR035965">
    <property type="entry name" value="PAS-like_dom_sf"/>
</dbReference>
<dbReference type="Pfam" id="PF00990">
    <property type="entry name" value="GGDEF"/>
    <property type="match status" value="1"/>
</dbReference>
<accession>A0A6V8MTL0</accession>
<evidence type="ECO:0000313" key="8">
    <source>
        <dbReference type="EMBL" id="UPU34011.1"/>
    </source>
</evidence>
<dbReference type="RefSeq" id="WP_183346101.1">
    <property type="nucleotide sequence ID" value="NZ_BLXY01000002.1"/>
</dbReference>
<reference evidence="7" key="2">
    <citation type="journal article" date="2021" name="Int. J. Syst. Evol. Microbiol.">
        <title>Geomonas silvestris sp. nov., Geomonas paludis sp. nov. and Geomonas limicola sp. nov., isolated from terrestrial environments, and emended description of the genus Geomonas.</title>
        <authorList>
            <person name="Itoh H."/>
            <person name="Xu Z."/>
            <person name="Masuda Y."/>
            <person name="Ushijima N."/>
            <person name="Hayakawa C."/>
            <person name="Shiratori Y."/>
            <person name="Senoo K."/>
        </authorList>
    </citation>
    <scope>NUCLEOTIDE SEQUENCE</scope>
    <source>
        <strain evidence="7">Red736</strain>
    </source>
</reference>
<dbReference type="InterPro" id="IPR011006">
    <property type="entry name" value="CheY-like_superfamily"/>
</dbReference>
<dbReference type="Proteomes" id="UP000568888">
    <property type="component" value="Unassembled WGS sequence"/>
</dbReference>
<dbReference type="SUPFAM" id="SSF55073">
    <property type="entry name" value="Nucleotide cyclase"/>
    <property type="match status" value="1"/>
</dbReference>
<dbReference type="SUPFAM" id="SSF141868">
    <property type="entry name" value="EAL domain-like"/>
    <property type="match status" value="1"/>
</dbReference>
<dbReference type="Gene3D" id="3.30.70.270">
    <property type="match status" value="1"/>
</dbReference>
<dbReference type="InterPro" id="IPR001789">
    <property type="entry name" value="Sig_transdc_resp-reg_receiver"/>
</dbReference>
<dbReference type="EMBL" id="CP096574">
    <property type="protein sequence ID" value="UPU34011.1"/>
    <property type="molecule type" value="Genomic_DNA"/>
</dbReference>
<dbReference type="InterPro" id="IPR035919">
    <property type="entry name" value="EAL_sf"/>
</dbReference>
<evidence type="ECO:0000313" key="9">
    <source>
        <dbReference type="Proteomes" id="UP000568888"/>
    </source>
</evidence>
<reference evidence="8" key="3">
    <citation type="submission" date="2022-04" db="EMBL/GenBank/DDBJ databases">
        <authorList>
            <person name="Liu G."/>
        </authorList>
    </citation>
    <scope>NUCLEOTIDE SEQUENCE</scope>
    <source>
        <strain evidence="8">RG22</strain>
    </source>
</reference>
<dbReference type="InterPro" id="IPR000014">
    <property type="entry name" value="PAS"/>
</dbReference>
<evidence type="ECO:0000313" key="7">
    <source>
        <dbReference type="EMBL" id="GFO63224.1"/>
    </source>
</evidence>
<feature type="domain" description="EAL" evidence="5">
    <location>
        <begin position="445"/>
        <end position="697"/>
    </location>
</feature>
<dbReference type="NCBIfam" id="TIGR00229">
    <property type="entry name" value="sensory_box"/>
    <property type="match status" value="1"/>
</dbReference>
<proteinExistence type="predicted"/>
<dbReference type="SMART" id="SM00052">
    <property type="entry name" value="EAL"/>
    <property type="match status" value="1"/>
</dbReference>
<keyword evidence="2" id="KW-0175">Coiled coil</keyword>
<dbReference type="InterPro" id="IPR052155">
    <property type="entry name" value="Biofilm_reg_signaling"/>
</dbReference>
<feature type="domain" description="PAS" evidence="4">
    <location>
        <begin position="147"/>
        <end position="194"/>
    </location>
</feature>
<protein>
    <submittedName>
        <fullName evidence="8">EAL domain-containing protein</fullName>
    </submittedName>
</protein>
<dbReference type="PANTHER" id="PTHR44757">
    <property type="entry name" value="DIGUANYLATE CYCLASE DGCP"/>
    <property type="match status" value="1"/>
</dbReference>
<dbReference type="PROSITE" id="PS50883">
    <property type="entry name" value="EAL"/>
    <property type="match status" value="1"/>
</dbReference>
<gene>
    <name evidence="7" type="ORF">GMPD_11430</name>
    <name evidence="8" type="ORF">M1B72_11155</name>
</gene>
<dbReference type="SMART" id="SM00091">
    <property type="entry name" value="PAS"/>
    <property type="match status" value="1"/>
</dbReference>
<dbReference type="Gene3D" id="3.30.450.20">
    <property type="entry name" value="PAS domain"/>
    <property type="match status" value="1"/>
</dbReference>
<dbReference type="Pfam" id="PF13426">
    <property type="entry name" value="PAS_9"/>
    <property type="match status" value="1"/>
</dbReference>
<evidence type="ECO:0000259" key="3">
    <source>
        <dbReference type="PROSITE" id="PS50110"/>
    </source>
</evidence>
<dbReference type="InterPro" id="IPR000160">
    <property type="entry name" value="GGDEF_dom"/>
</dbReference>
<dbReference type="Proteomes" id="UP000831485">
    <property type="component" value="Chromosome"/>
</dbReference>
<feature type="coiled-coil region" evidence="2">
    <location>
        <begin position="431"/>
        <end position="458"/>
    </location>
</feature>
<dbReference type="CDD" id="cd17536">
    <property type="entry name" value="REC_YesN-like"/>
    <property type="match status" value="1"/>
</dbReference>
<evidence type="ECO:0000313" key="10">
    <source>
        <dbReference type="Proteomes" id="UP000831485"/>
    </source>
</evidence>
<dbReference type="PROSITE" id="PS50110">
    <property type="entry name" value="RESPONSE_REGULATORY"/>
    <property type="match status" value="1"/>
</dbReference>
<dbReference type="CDD" id="cd00130">
    <property type="entry name" value="PAS"/>
    <property type="match status" value="1"/>
</dbReference>
<dbReference type="Pfam" id="PF00563">
    <property type="entry name" value="EAL"/>
    <property type="match status" value="1"/>
</dbReference>
<dbReference type="SUPFAM" id="SSF52172">
    <property type="entry name" value="CheY-like"/>
    <property type="match status" value="1"/>
</dbReference>
<dbReference type="Pfam" id="PF00072">
    <property type="entry name" value="Response_reg"/>
    <property type="match status" value="1"/>
</dbReference>
<keyword evidence="1" id="KW-0597">Phosphoprotein</keyword>
<dbReference type="PANTHER" id="PTHR44757:SF2">
    <property type="entry name" value="BIOFILM ARCHITECTURE MAINTENANCE PROTEIN MBAA"/>
    <property type="match status" value="1"/>
</dbReference>
<dbReference type="InterPro" id="IPR043128">
    <property type="entry name" value="Rev_trsase/Diguanyl_cyclase"/>
</dbReference>
<dbReference type="CDD" id="cd01949">
    <property type="entry name" value="GGDEF"/>
    <property type="match status" value="1"/>
</dbReference>
<dbReference type="SUPFAM" id="SSF55785">
    <property type="entry name" value="PYP-like sensor domain (PAS domain)"/>
    <property type="match status" value="1"/>
</dbReference>
<organism evidence="7 9">
    <name type="scientific">Geomonas paludis</name>
    <dbReference type="NCBI Taxonomy" id="2740185"/>
    <lineage>
        <taxon>Bacteria</taxon>
        <taxon>Pseudomonadati</taxon>
        <taxon>Thermodesulfobacteriota</taxon>
        <taxon>Desulfuromonadia</taxon>
        <taxon>Geobacterales</taxon>
        <taxon>Geobacteraceae</taxon>
        <taxon>Geomonas</taxon>
    </lineage>
</organism>
<evidence type="ECO:0000259" key="4">
    <source>
        <dbReference type="PROSITE" id="PS50112"/>
    </source>
</evidence>
<dbReference type="CDD" id="cd01948">
    <property type="entry name" value="EAL"/>
    <property type="match status" value="1"/>
</dbReference>
<dbReference type="FunFam" id="3.30.70.270:FF:000001">
    <property type="entry name" value="Diguanylate cyclase domain protein"/>
    <property type="match status" value="1"/>
</dbReference>
<dbReference type="PROSITE" id="PS50887">
    <property type="entry name" value="GGDEF"/>
    <property type="match status" value="1"/>
</dbReference>
<dbReference type="Gene3D" id="3.40.50.2300">
    <property type="match status" value="1"/>
</dbReference>
<dbReference type="GO" id="GO:0003824">
    <property type="term" value="F:catalytic activity"/>
    <property type="evidence" value="ECO:0007669"/>
    <property type="project" value="UniProtKB-ARBA"/>
</dbReference>
<reference evidence="9" key="1">
    <citation type="submission" date="2020-06" db="EMBL/GenBank/DDBJ databases">
        <title>Draft genomic sequecing of Geomonas sp. Red736.</title>
        <authorList>
            <person name="Itoh H."/>
            <person name="Xu Z.X."/>
            <person name="Ushijima N."/>
            <person name="Masuda Y."/>
            <person name="Shiratori Y."/>
            <person name="Senoo K."/>
        </authorList>
    </citation>
    <scope>NUCLEOTIDE SEQUENCE [LARGE SCALE GENOMIC DNA]</scope>
    <source>
        <strain evidence="9">Red736</strain>
    </source>
</reference>
<dbReference type="GO" id="GO:0000160">
    <property type="term" value="P:phosphorelay signal transduction system"/>
    <property type="evidence" value="ECO:0007669"/>
    <property type="project" value="InterPro"/>
</dbReference>
<dbReference type="SMART" id="SM00448">
    <property type="entry name" value="REC"/>
    <property type="match status" value="1"/>
</dbReference>
<feature type="domain" description="Response regulatory" evidence="3">
    <location>
        <begin position="12"/>
        <end position="128"/>
    </location>
</feature>
<feature type="domain" description="GGDEF" evidence="6">
    <location>
        <begin position="303"/>
        <end position="436"/>
    </location>
</feature>
<dbReference type="Gene3D" id="3.20.20.450">
    <property type="entry name" value="EAL domain"/>
    <property type="match status" value="1"/>
</dbReference>
<evidence type="ECO:0000259" key="6">
    <source>
        <dbReference type="PROSITE" id="PS50887"/>
    </source>
</evidence>
<dbReference type="AlphaFoldDB" id="A0A6V8MTL0"/>
<evidence type="ECO:0000256" key="2">
    <source>
        <dbReference type="SAM" id="Coils"/>
    </source>
</evidence>
<dbReference type="SMART" id="SM00267">
    <property type="entry name" value="GGDEF"/>
    <property type="match status" value="1"/>
</dbReference>
<sequence length="704" mass="78731">MEQPRQRFNDVSLLLVEDEIESREMLARMLSLNYPGIRIYSADDGRAGLELYRQYQPDLVVTDINMPQMNGIAMAREIRQLNPDATIVAVTAHSETAYLMNAIEIGMDHYILKPVNYPELFRVLDRVGEKITLRRLVAQQVAALRASERRFSAIFQATPDLLSIAGLTDGRLVEVNEAFLRVLGFDRDEVIGRSSEELGLWLEPAQSEALLLELSEKGSVRDLEVRIRAKSGQELEGLVSADCIEMDGTPFLLTLFKDISERKRLEQVIKHQAQHDPLTDLPNRKLFLDFLALELAQARRNRKNLAVLFLDLDHFKQINDTLGHAAGDLLLQSVAQRLKGCVRESDTVARIGGDEFNVLMPDLAQTDDVGTVVNKIMGVFQMPFRLEGVEVKVGTSVGISMFPADGDSSEELLQKADGAMYAAKQHRNSSYQFYNSEINERTMNRQNLERQLRQAVARGELELLYQPLMSLGSGRIIAAEALLRWHHPDRGLLLPDQFITVAEDSGVIVPIGEWVIHHALAQVKQWQQKGFDLSLAVNLSNREFHQPHFLEQTLAALSETGIGAGTLQMDIPERAIMDNGLSSRQNMLRLTEAGVAFSVDDFGVGSSSLQRIRQLPIAKLKIDRSFIRNLDNPDNLDVVTAMICMSHSLKLKVNAVGVERPEQLELMQNYGCDEVQGDLIGRPLPAAQFEGMLARSALRGAVPL</sequence>
<dbReference type="PROSITE" id="PS50112">
    <property type="entry name" value="PAS"/>
    <property type="match status" value="1"/>
</dbReference>
<feature type="modified residue" description="4-aspartylphosphate" evidence="1">
    <location>
        <position position="63"/>
    </location>
</feature>
<evidence type="ECO:0000259" key="5">
    <source>
        <dbReference type="PROSITE" id="PS50883"/>
    </source>
</evidence>
<dbReference type="NCBIfam" id="TIGR00254">
    <property type="entry name" value="GGDEF"/>
    <property type="match status" value="1"/>
</dbReference>